<dbReference type="SUPFAM" id="SSF51735">
    <property type="entry name" value="NAD(P)-binding Rossmann-fold domains"/>
    <property type="match status" value="1"/>
</dbReference>
<dbReference type="Gene3D" id="3.40.50.720">
    <property type="entry name" value="NAD(P)-binding Rossmann-like Domain"/>
    <property type="match status" value="1"/>
</dbReference>
<dbReference type="InterPro" id="IPR002347">
    <property type="entry name" value="SDR_fam"/>
</dbReference>
<dbReference type="PANTHER" id="PTHR42760">
    <property type="entry name" value="SHORT-CHAIN DEHYDROGENASES/REDUCTASES FAMILY MEMBER"/>
    <property type="match status" value="1"/>
</dbReference>
<dbReference type="CDD" id="cd05233">
    <property type="entry name" value="SDR_c"/>
    <property type="match status" value="1"/>
</dbReference>
<evidence type="ECO:0008006" key="5">
    <source>
        <dbReference type="Google" id="ProtNLM"/>
    </source>
</evidence>
<evidence type="ECO:0000313" key="4">
    <source>
        <dbReference type="Proteomes" id="UP000181992"/>
    </source>
</evidence>
<dbReference type="Pfam" id="PF13561">
    <property type="entry name" value="adh_short_C2"/>
    <property type="match status" value="1"/>
</dbReference>
<keyword evidence="2" id="KW-0560">Oxidoreductase</keyword>
<comment type="caution">
    <text evidence="3">The sequence shown here is derived from an EMBL/GenBank/DDBJ whole genome shotgun (WGS) entry which is preliminary data.</text>
</comment>
<gene>
    <name evidence="3" type="ORF">AUJ77_02440</name>
</gene>
<dbReference type="AlphaFoldDB" id="A0A1J4V799"/>
<evidence type="ECO:0000256" key="1">
    <source>
        <dbReference type="ARBA" id="ARBA00006484"/>
    </source>
</evidence>
<organism evidence="3 4">
    <name type="scientific">Candidatus Nomurabacteria bacterium CG1_02_43_90</name>
    <dbReference type="NCBI Taxonomy" id="1805281"/>
    <lineage>
        <taxon>Bacteria</taxon>
        <taxon>Candidatus Nomuraibacteriota</taxon>
    </lineage>
</organism>
<dbReference type="EMBL" id="MNVN01000015">
    <property type="protein sequence ID" value="OIO30645.1"/>
    <property type="molecule type" value="Genomic_DNA"/>
</dbReference>
<dbReference type="PRINTS" id="PR00081">
    <property type="entry name" value="GDHRDH"/>
</dbReference>
<reference evidence="3 4" key="1">
    <citation type="journal article" date="2016" name="Environ. Microbiol.">
        <title>Genomic resolution of a cold subsurface aquifer community provides metabolic insights for novel microbes adapted to high CO concentrations.</title>
        <authorList>
            <person name="Probst A.J."/>
            <person name="Castelle C.J."/>
            <person name="Singh A."/>
            <person name="Brown C.T."/>
            <person name="Anantharaman K."/>
            <person name="Sharon I."/>
            <person name="Hug L.A."/>
            <person name="Burstein D."/>
            <person name="Emerson J.B."/>
            <person name="Thomas B.C."/>
            <person name="Banfield J.F."/>
        </authorList>
    </citation>
    <scope>NUCLEOTIDE SEQUENCE [LARGE SCALE GENOMIC DNA]</scope>
    <source>
        <strain evidence="3">CG1_02_43_90</strain>
    </source>
</reference>
<evidence type="ECO:0000313" key="3">
    <source>
        <dbReference type="EMBL" id="OIO30645.1"/>
    </source>
</evidence>
<accession>A0A1J4V799</accession>
<dbReference type="STRING" id="1805281.AUJ77_02440"/>
<proteinExistence type="inferred from homology"/>
<dbReference type="InterPro" id="IPR036291">
    <property type="entry name" value="NAD(P)-bd_dom_sf"/>
</dbReference>
<comment type="similarity">
    <text evidence="1">Belongs to the short-chain dehydrogenases/reductases (SDR) family.</text>
</comment>
<name>A0A1J4V799_9BACT</name>
<dbReference type="PANTHER" id="PTHR42760:SF133">
    <property type="entry name" value="3-OXOACYL-[ACYL-CARRIER-PROTEIN] REDUCTASE"/>
    <property type="match status" value="1"/>
</dbReference>
<evidence type="ECO:0000256" key="2">
    <source>
        <dbReference type="ARBA" id="ARBA00023002"/>
    </source>
</evidence>
<dbReference type="GO" id="GO:0016616">
    <property type="term" value="F:oxidoreductase activity, acting on the CH-OH group of donors, NAD or NADP as acceptor"/>
    <property type="evidence" value="ECO:0007669"/>
    <property type="project" value="TreeGrafter"/>
</dbReference>
<sequence length="257" mass="27636">MEKYISKLSGHALVLGGSGGIGSEIVKALVANGAKAISFTYGGNKAKAESLARELVGLGVKVYFEPVDQLNEPSFKQFLENAVNANGEEISVAVNSIGISPNIPLEEQTLDGKDGWRNIFDVNVHGCFISTRAIAERMKEKKVPGSIVLITSTNGINSQSEISAHYDASKAAQAMMMRIVAEKYAPFGIRINGVAPGWINTSMNDTLPEDERAKEMSRIWSGRFAEPSEIATFVAFIVGSGGSYAYGQNFMIDGGYR</sequence>
<protein>
    <recommendedName>
        <fullName evidence="5">Short-chain dehydrogenase</fullName>
    </recommendedName>
</protein>
<dbReference type="Proteomes" id="UP000181992">
    <property type="component" value="Unassembled WGS sequence"/>
</dbReference>